<evidence type="ECO:0000256" key="3">
    <source>
        <dbReference type="ARBA" id="ARBA00006442"/>
    </source>
</evidence>
<comment type="cofactor">
    <cofactor evidence="1">
        <name>FAD</name>
        <dbReference type="ChEBI" id="CHEBI:57692"/>
    </cofactor>
</comment>
<evidence type="ECO:0000256" key="7">
    <source>
        <dbReference type="ARBA" id="ARBA00022946"/>
    </source>
</evidence>
<evidence type="ECO:0000259" key="14">
    <source>
        <dbReference type="Pfam" id="PF07992"/>
    </source>
</evidence>
<dbReference type="InterPro" id="IPR016156">
    <property type="entry name" value="FAD/NAD-linked_Rdtase_dimer_sf"/>
</dbReference>
<dbReference type="InterPro" id="IPR029324">
    <property type="entry name" value="AIF_C"/>
</dbReference>
<evidence type="ECO:0000256" key="13">
    <source>
        <dbReference type="SAM" id="Phobius"/>
    </source>
</evidence>
<feature type="domain" description="Mitochondrial apoptosis-inducing factor C-terminal" evidence="15">
    <location>
        <begin position="458"/>
        <end position="596"/>
    </location>
</feature>
<dbReference type="InterPro" id="IPR050446">
    <property type="entry name" value="FAD-oxidoreductase/Apoptosis"/>
</dbReference>
<organism evidence="16 17">
    <name type="scientific">Paramuricea clavata</name>
    <name type="common">Red gorgonian</name>
    <name type="synonym">Violescent sea-whip</name>
    <dbReference type="NCBI Taxonomy" id="317549"/>
    <lineage>
        <taxon>Eukaryota</taxon>
        <taxon>Metazoa</taxon>
        <taxon>Cnidaria</taxon>
        <taxon>Anthozoa</taxon>
        <taxon>Octocorallia</taxon>
        <taxon>Malacalcyonacea</taxon>
        <taxon>Plexauridae</taxon>
        <taxon>Paramuricea</taxon>
    </lineage>
</organism>
<dbReference type="GO" id="GO:0006915">
    <property type="term" value="P:apoptotic process"/>
    <property type="evidence" value="ECO:0007669"/>
    <property type="project" value="UniProtKB-KW"/>
</dbReference>
<comment type="catalytic activity">
    <reaction evidence="11">
        <text>A + NADH + H(+) = AH2 + NAD(+)</text>
        <dbReference type="Rhea" id="RHEA:11356"/>
        <dbReference type="ChEBI" id="CHEBI:13193"/>
        <dbReference type="ChEBI" id="CHEBI:15378"/>
        <dbReference type="ChEBI" id="CHEBI:17499"/>
        <dbReference type="ChEBI" id="CHEBI:57540"/>
        <dbReference type="ChEBI" id="CHEBI:57945"/>
    </reaction>
</comment>
<dbReference type="OrthoDB" id="6029at2759"/>
<dbReference type="Pfam" id="PF14721">
    <property type="entry name" value="AIF_C"/>
    <property type="match status" value="1"/>
</dbReference>
<keyword evidence="13" id="KW-0472">Membrane</keyword>
<dbReference type="Proteomes" id="UP001152795">
    <property type="component" value="Unassembled WGS sequence"/>
</dbReference>
<keyword evidence="9" id="KW-0520">NAD</keyword>
<dbReference type="Gene3D" id="3.50.50.60">
    <property type="entry name" value="FAD/NAD(P)-binding domain"/>
    <property type="match status" value="2"/>
</dbReference>
<evidence type="ECO:0000256" key="10">
    <source>
        <dbReference type="ARBA" id="ARBA00023128"/>
    </source>
</evidence>
<dbReference type="Pfam" id="PF07992">
    <property type="entry name" value="Pyr_redox_2"/>
    <property type="match status" value="1"/>
</dbReference>
<evidence type="ECO:0000259" key="15">
    <source>
        <dbReference type="Pfam" id="PF14721"/>
    </source>
</evidence>
<dbReference type="InterPro" id="IPR036188">
    <property type="entry name" value="FAD/NAD-bd_sf"/>
</dbReference>
<keyword evidence="4" id="KW-0285">Flavoprotein</keyword>
<dbReference type="PANTHER" id="PTHR43557">
    <property type="entry name" value="APOPTOSIS-INDUCING FACTOR 1"/>
    <property type="match status" value="1"/>
</dbReference>
<feature type="region of interest" description="Disordered" evidence="12">
    <location>
        <begin position="522"/>
        <end position="541"/>
    </location>
</feature>
<evidence type="ECO:0000256" key="11">
    <source>
        <dbReference type="ARBA" id="ARBA00047786"/>
    </source>
</evidence>
<evidence type="ECO:0000256" key="9">
    <source>
        <dbReference type="ARBA" id="ARBA00023027"/>
    </source>
</evidence>
<dbReference type="SUPFAM" id="SSF55424">
    <property type="entry name" value="FAD/NAD-linked reductases, dimerisation (C-terminal) domain"/>
    <property type="match status" value="1"/>
</dbReference>
<dbReference type="InterPro" id="IPR023753">
    <property type="entry name" value="FAD/NAD-binding_dom"/>
</dbReference>
<dbReference type="GO" id="GO:0005739">
    <property type="term" value="C:mitochondrion"/>
    <property type="evidence" value="ECO:0007669"/>
    <property type="project" value="UniProtKB-SubCell"/>
</dbReference>
<reference evidence="16" key="1">
    <citation type="submission" date="2020-04" db="EMBL/GenBank/DDBJ databases">
        <authorList>
            <person name="Alioto T."/>
            <person name="Alioto T."/>
            <person name="Gomez Garrido J."/>
        </authorList>
    </citation>
    <scope>NUCLEOTIDE SEQUENCE</scope>
    <source>
        <strain evidence="16">A484AB</strain>
    </source>
</reference>
<dbReference type="PRINTS" id="PR00368">
    <property type="entry name" value="FADPNR"/>
</dbReference>
<dbReference type="GO" id="GO:0046983">
    <property type="term" value="F:protein dimerization activity"/>
    <property type="evidence" value="ECO:0007669"/>
    <property type="project" value="InterPro"/>
</dbReference>
<evidence type="ECO:0000313" key="16">
    <source>
        <dbReference type="EMBL" id="CAB3980728.1"/>
    </source>
</evidence>
<comment type="similarity">
    <text evidence="3">Belongs to the FAD-dependent oxidoreductase family.</text>
</comment>
<feature type="transmembrane region" description="Helical" evidence="13">
    <location>
        <begin position="61"/>
        <end position="80"/>
    </location>
</feature>
<keyword evidence="17" id="KW-1185">Reference proteome</keyword>
<keyword evidence="5" id="KW-0053">Apoptosis</keyword>
<evidence type="ECO:0000256" key="6">
    <source>
        <dbReference type="ARBA" id="ARBA00022827"/>
    </source>
</evidence>
<comment type="subcellular location">
    <subcellularLocation>
        <location evidence="2">Mitochondrion</location>
    </subcellularLocation>
</comment>
<keyword evidence="8" id="KW-0560">Oxidoreductase</keyword>
<evidence type="ECO:0000256" key="1">
    <source>
        <dbReference type="ARBA" id="ARBA00001974"/>
    </source>
</evidence>
<evidence type="ECO:0000256" key="5">
    <source>
        <dbReference type="ARBA" id="ARBA00022703"/>
    </source>
</evidence>
<evidence type="ECO:0000256" key="4">
    <source>
        <dbReference type="ARBA" id="ARBA00022630"/>
    </source>
</evidence>
<dbReference type="SUPFAM" id="SSF51905">
    <property type="entry name" value="FAD/NAD(P)-binding domain"/>
    <property type="match status" value="1"/>
</dbReference>
<proteinExistence type="inferred from homology"/>
<dbReference type="PRINTS" id="PR00411">
    <property type="entry name" value="PNDRDTASEI"/>
</dbReference>
<gene>
    <name evidence="16" type="ORF">PACLA_8A037245</name>
</gene>
<feature type="domain" description="FAD/NAD(P)-binding" evidence="14">
    <location>
        <begin position="128"/>
        <end position="454"/>
    </location>
</feature>
<keyword evidence="10" id="KW-0496">Mitochondrion</keyword>
<dbReference type="PANTHER" id="PTHR43557:SF4">
    <property type="entry name" value="APOPTOSIS-INDUCING FACTOR 1, MITOCHONDRIAL"/>
    <property type="match status" value="1"/>
</dbReference>
<evidence type="ECO:0000256" key="12">
    <source>
        <dbReference type="SAM" id="MobiDB-lite"/>
    </source>
</evidence>
<protein>
    <submittedName>
        <fullName evidence="16">Apoptosis-inducing factor 1, mitochondrial</fullName>
    </submittedName>
</protein>
<keyword evidence="13" id="KW-1133">Transmembrane helix</keyword>
<dbReference type="AlphaFoldDB" id="A0A6S7FMJ1"/>
<evidence type="ECO:0000256" key="8">
    <source>
        <dbReference type="ARBA" id="ARBA00023002"/>
    </source>
</evidence>
<name>A0A6S7FMJ1_PARCT</name>
<evidence type="ECO:0000313" key="17">
    <source>
        <dbReference type="Proteomes" id="UP001152795"/>
    </source>
</evidence>
<dbReference type="GO" id="GO:0016174">
    <property type="term" value="F:NAD(P)H oxidase H2O2-forming activity"/>
    <property type="evidence" value="ECO:0007669"/>
    <property type="project" value="TreeGrafter"/>
</dbReference>
<feature type="compositionally biased region" description="Low complexity" evidence="12">
    <location>
        <begin position="524"/>
        <end position="536"/>
    </location>
</feature>
<comment type="caution">
    <text evidence="16">The sequence shown here is derived from an EMBL/GenBank/DDBJ whole genome shotgun (WGS) entry which is preliminary data.</text>
</comment>
<sequence length="615" mass="68315">MSLQIFSRILRPSLPRTIYFGVRGKNVHILQGNKQNILSKPIQKVRYKSGNGGSTLASDNVLMLTGLGLFSGVMFYAFYFEKLGKLPKLTKESLTDKEEVDEEEDVIDEEEVGIHPADEEIPEHVPFVLIGAGTASFAAYRAIKKEKPDAKVLIIGQEKYTPYMRPPLSKDLWYSDDPEAIKTLRYKNWSGKERSVFYENDEYYCKPSELMSKEEGAVAVLARTKVVEVNPRSHKIKLHNGKEIGYDKLLLATGGTPKSLKVFEEAGSDVKKRTTLYRSIANLQALDKVTKKAKSVAIIGGGFLGSELACALGHRGLKSGIDITQIFPEEGNMGRILPGYLSKWTTESVAKEGVNILPGCHVQDVKYKNKKVVLTLNSGKELEVDHVVLAVGLEANVELAKSARLEVDPELGGYRVNSELEARSDIWVAGDSACFYDVNLGRRRVEHHDHAVVSGKLAGKNMTGAKQSYWHQSMFWSDLGPKIGYEAIGLVDSSLPTIGVFAKATSQDTPKAAVEATGENIRSTTQEQGEESTQQAEETKEIVETTDIVKSSDESEEGSNEEFGKGVVFYMKDKRVVGIVLWNIFERMNIARKIIMSEEDQEDLNELAKHFNIHT</sequence>
<dbReference type="GO" id="GO:0071949">
    <property type="term" value="F:FAD binding"/>
    <property type="evidence" value="ECO:0007669"/>
    <property type="project" value="TreeGrafter"/>
</dbReference>
<keyword evidence="6" id="KW-0274">FAD</keyword>
<dbReference type="EMBL" id="CACRXK020000318">
    <property type="protein sequence ID" value="CAB3980728.1"/>
    <property type="molecule type" value="Genomic_DNA"/>
</dbReference>
<keyword evidence="7" id="KW-0809">Transit peptide</keyword>
<accession>A0A6S7FMJ1</accession>
<dbReference type="GO" id="GO:0033108">
    <property type="term" value="P:mitochondrial respiratory chain complex assembly"/>
    <property type="evidence" value="ECO:0007669"/>
    <property type="project" value="TreeGrafter"/>
</dbReference>
<keyword evidence="13" id="KW-0812">Transmembrane</keyword>
<evidence type="ECO:0000256" key="2">
    <source>
        <dbReference type="ARBA" id="ARBA00004173"/>
    </source>
</evidence>
<dbReference type="SMART" id="SM01353">
    <property type="entry name" value="AIF_C"/>
    <property type="match status" value="1"/>
</dbReference>
<dbReference type="Gene3D" id="3.30.390.30">
    <property type="match status" value="1"/>
</dbReference>